<keyword evidence="2 4" id="KW-0808">Transferase</keyword>
<evidence type="ECO:0000256" key="3">
    <source>
        <dbReference type="ARBA" id="ARBA00023096"/>
    </source>
</evidence>
<comment type="subunit">
    <text evidence="4">Homooctamer; tetramer of dimers.</text>
</comment>
<dbReference type="HAMAP" id="MF_00279">
    <property type="entry name" value="PdxJ"/>
    <property type="match status" value="1"/>
</dbReference>
<organism evidence="6 7">
    <name type="scientific">Planctopirus hydrillae</name>
    <dbReference type="NCBI Taxonomy" id="1841610"/>
    <lineage>
        <taxon>Bacteria</taxon>
        <taxon>Pseudomonadati</taxon>
        <taxon>Planctomycetota</taxon>
        <taxon>Planctomycetia</taxon>
        <taxon>Planctomycetales</taxon>
        <taxon>Planctomycetaceae</taxon>
        <taxon>Planctopirus</taxon>
    </lineage>
</organism>
<feature type="binding site" evidence="4">
    <location>
        <position position="55"/>
    </location>
    <ligand>
        <name>1-deoxy-D-xylulose 5-phosphate</name>
        <dbReference type="ChEBI" id="CHEBI:57792"/>
    </ligand>
</feature>
<dbReference type="GO" id="GO:0008615">
    <property type="term" value="P:pyridoxine biosynthetic process"/>
    <property type="evidence" value="ECO:0007669"/>
    <property type="project" value="UniProtKB-UniRule"/>
</dbReference>
<comment type="catalytic activity">
    <reaction evidence="4">
        <text>3-amino-2-oxopropyl phosphate + 1-deoxy-D-xylulose 5-phosphate = pyridoxine 5'-phosphate + phosphate + 2 H2O + H(+)</text>
        <dbReference type="Rhea" id="RHEA:15265"/>
        <dbReference type="ChEBI" id="CHEBI:15377"/>
        <dbReference type="ChEBI" id="CHEBI:15378"/>
        <dbReference type="ChEBI" id="CHEBI:43474"/>
        <dbReference type="ChEBI" id="CHEBI:57279"/>
        <dbReference type="ChEBI" id="CHEBI:57792"/>
        <dbReference type="ChEBI" id="CHEBI:58589"/>
        <dbReference type="EC" id="2.6.99.2"/>
    </reaction>
</comment>
<dbReference type="Proteomes" id="UP000094828">
    <property type="component" value="Unassembled WGS sequence"/>
</dbReference>
<dbReference type="PANTHER" id="PTHR30456:SF0">
    <property type="entry name" value="PYRIDOXINE 5'-PHOSPHATE SYNTHASE"/>
    <property type="match status" value="1"/>
</dbReference>
<evidence type="ECO:0000256" key="4">
    <source>
        <dbReference type="HAMAP-Rule" id="MF_00279"/>
    </source>
</evidence>
<evidence type="ECO:0000313" key="6">
    <source>
        <dbReference type="EMBL" id="ODA29789.1"/>
    </source>
</evidence>
<feature type="binding site" evidence="4">
    <location>
        <position position="50"/>
    </location>
    <ligand>
        <name>1-deoxy-D-xylulose 5-phosphate</name>
        <dbReference type="ChEBI" id="CHEBI:57792"/>
    </ligand>
</feature>
<feature type="binding site" evidence="4">
    <location>
        <begin position="225"/>
        <end position="226"/>
    </location>
    <ligand>
        <name>3-amino-2-oxopropyl phosphate</name>
        <dbReference type="ChEBI" id="CHEBI:57279"/>
    </ligand>
</feature>
<comment type="function">
    <text evidence="4">Catalyzes the complicated ring closure reaction between the two acyclic compounds 1-deoxy-D-xylulose-5-phosphate (DXP) and 3-amino-2-oxopropyl phosphate (1-amino-acetone-3-phosphate or AAP) to form pyridoxine 5'-phosphate (PNP) and inorganic phosphate.</text>
</comment>
<dbReference type="GO" id="GO:0005829">
    <property type="term" value="C:cytosol"/>
    <property type="evidence" value="ECO:0007669"/>
    <property type="project" value="TreeGrafter"/>
</dbReference>
<dbReference type="InterPro" id="IPR036130">
    <property type="entry name" value="Pyridoxine-5'_phos_synth"/>
</dbReference>
<comment type="similarity">
    <text evidence="4">Belongs to the PNP synthase family.</text>
</comment>
<comment type="caution">
    <text evidence="6">The sequence shown here is derived from an EMBL/GenBank/DDBJ whole genome shotgun (WGS) entry which is preliminary data.</text>
</comment>
<dbReference type="AlphaFoldDB" id="A0A1C3E9E1"/>
<name>A0A1C3E9E1_9PLAN</name>
<comment type="caution">
    <text evidence="4">Lacks conserved residue(s) required for the propagation of feature annotation.</text>
</comment>
<dbReference type="UniPathway" id="UPA00244">
    <property type="reaction ID" value="UER00313"/>
</dbReference>
<evidence type="ECO:0000256" key="5">
    <source>
        <dbReference type="NCBIfam" id="TIGR00559"/>
    </source>
</evidence>
<feature type="active site" description="Proton donor" evidence="4">
    <location>
        <position position="202"/>
    </location>
</feature>
<accession>A0A1C3E9E1</accession>
<sequence length="257" mass="27994">MSMVEKTKLSVNVNKVALLRNSRHLGIPSVLRAASLCIAAGAEGITVHPRPDERHIRRSDVRELSALIRQHHPHIELNIEGNPLADGFLDLVFEVVPDQCTMVPDSPEQSTSDHGWNVLAEREKLVPVLEKLRTAGIRSSLFLDPDVTQVAAAKEVGVDRIELYTEPYASSYGKENAAEILAQYVATAKMAMEHGLGVNAGHDLNLENLGKFLREVPAVLEVSIGHALIADALELGYATTVAAYQKVIREESVKTAG</sequence>
<reference evidence="6 7" key="1">
    <citation type="submission" date="2016-05" db="EMBL/GenBank/DDBJ databases">
        <title>Genomic and physiological characterization of Planctopirus sp. isolated from fresh water lake.</title>
        <authorList>
            <person name="Subhash Y."/>
            <person name="Ramana C."/>
        </authorList>
    </citation>
    <scope>NUCLEOTIDE SEQUENCE [LARGE SCALE GENOMIC DNA]</scope>
    <source>
        <strain evidence="6 7">JC280</strain>
    </source>
</reference>
<dbReference type="NCBIfam" id="NF003626">
    <property type="entry name" value="PRK05265.1-4"/>
    <property type="match status" value="1"/>
</dbReference>
<feature type="site" description="Transition state stabilizer" evidence="4">
    <location>
        <position position="162"/>
    </location>
</feature>
<dbReference type="STRING" id="1841610.A6X21_07335"/>
<dbReference type="EMBL" id="LYDR01000123">
    <property type="protein sequence ID" value="ODA29789.1"/>
    <property type="molecule type" value="Genomic_DNA"/>
</dbReference>
<dbReference type="CDD" id="cd00003">
    <property type="entry name" value="PNPsynthase"/>
    <property type="match status" value="1"/>
</dbReference>
<dbReference type="EC" id="2.6.99.2" evidence="4 5"/>
<dbReference type="SUPFAM" id="SSF63892">
    <property type="entry name" value="Pyridoxine 5'-phosphate synthase"/>
    <property type="match status" value="1"/>
</dbReference>
<keyword evidence="3 4" id="KW-0664">Pyridoxine biosynthesis</keyword>
<evidence type="ECO:0000256" key="2">
    <source>
        <dbReference type="ARBA" id="ARBA00022679"/>
    </source>
</evidence>
<dbReference type="PANTHER" id="PTHR30456">
    <property type="entry name" value="PYRIDOXINE 5'-PHOSPHATE SYNTHASE"/>
    <property type="match status" value="1"/>
</dbReference>
<dbReference type="InterPro" id="IPR004569">
    <property type="entry name" value="PyrdxlP_synth_PdxJ"/>
</dbReference>
<dbReference type="InterPro" id="IPR013785">
    <property type="entry name" value="Aldolase_TIM"/>
</dbReference>
<evidence type="ECO:0000313" key="7">
    <source>
        <dbReference type="Proteomes" id="UP000094828"/>
    </source>
</evidence>
<gene>
    <name evidence="4" type="primary">pdxJ</name>
    <name evidence="6" type="ORF">A6X21_07335</name>
</gene>
<keyword evidence="1 4" id="KW-0963">Cytoplasm</keyword>
<evidence type="ECO:0000256" key="1">
    <source>
        <dbReference type="ARBA" id="ARBA00022490"/>
    </source>
</evidence>
<feature type="binding site" evidence="4">
    <location>
        <position position="111"/>
    </location>
    <ligand>
        <name>1-deoxy-D-xylulose 5-phosphate</name>
        <dbReference type="ChEBI" id="CHEBI:57792"/>
    </ligand>
</feature>
<comment type="pathway">
    <text evidence="4">Cofactor biosynthesis; pyridoxine 5'-phosphate biosynthesis; pyridoxine 5'-phosphate from D-erythrose 4-phosphate: step 5/5.</text>
</comment>
<dbReference type="Pfam" id="PF03740">
    <property type="entry name" value="PdxJ"/>
    <property type="match status" value="1"/>
</dbReference>
<keyword evidence="7" id="KW-1185">Reference proteome</keyword>
<comment type="subcellular location">
    <subcellularLocation>
        <location evidence="4">Cytoplasm</location>
    </subcellularLocation>
</comment>
<proteinExistence type="inferred from homology"/>
<dbReference type="GO" id="GO:0033856">
    <property type="term" value="F:pyridoxine 5'-phosphate synthase activity"/>
    <property type="evidence" value="ECO:0007669"/>
    <property type="project" value="UniProtKB-UniRule"/>
</dbReference>
<protein>
    <recommendedName>
        <fullName evidence="4 5">Pyridoxine 5'-phosphate synthase</fullName>
        <shortName evidence="4">PNP synthase</shortName>
        <ecNumber evidence="4 5">2.6.99.2</ecNumber>
    </recommendedName>
</protein>
<dbReference type="Gene3D" id="3.20.20.70">
    <property type="entry name" value="Aldolase class I"/>
    <property type="match status" value="1"/>
</dbReference>
<feature type="active site" description="Proton acceptor" evidence="4">
    <location>
        <position position="48"/>
    </location>
</feature>
<feature type="binding site" evidence="4">
    <location>
        <position position="23"/>
    </location>
    <ligand>
        <name>3-amino-2-oxopropyl phosphate</name>
        <dbReference type="ChEBI" id="CHEBI:57279"/>
    </ligand>
</feature>
<feature type="active site" description="Proton acceptor" evidence="4">
    <location>
        <position position="80"/>
    </location>
</feature>
<feature type="binding site" evidence="4">
    <location>
        <position position="203"/>
    </location>
    <ligand>
        <name>3-amino-2-oxopropyl phosphate</name>
        <dbReference type="ChEBI" id="CHEBI:57279"/>
    </ligand>
</feature>
<feature type="binding site" evidence="4">
    <location>
        <position position="12"/>
    </location>
    <ligand>
        <name>3-amino-2-oxopropyl phosphate</name>
        <dbReference type="ChEBI" id="CHEBI:57279"/>
    </ligand>
</feature>
<dbReference type="NCBIfam" id="TIGR00559">
    <property type="entry name" value="pdxJ"/>
    <property type="match status" value="1"/>
</dbReference>